<feature type="region of interest" description="Disordered" evidence="1">
    <location>
        <begin position="75"/>
        <end position="103"/>
    </location>
</feature>
<sequence>MNNDFVNRNGGRSSSSSSGIRLFGSQLDQPQSQRDGHVGVGADVSLEGEHGGPGLGLGFDSRLGFGQLHPCANRSSIGSDATPSCREVVGPSRTSQGGFHAPY</sequence>
<name>A0AA35ZK99_LACSI</name>
<feature type="region of interest" description="Disordered" evidence="1">
    <location>
        <begin position="1"/>
        <end position="53"/>
    </location>
</feature>
<evidence type="ECO:0000313" key="2">
    <source>
        <dbReference type="EMBL" id="CAI9294156.1"/>
    </source>
</evidence>
<dbReference type="AlphaFoldDB" id="A0AA35ZK99"/>
<proteinExistence type="predicted"/>
<protein>
    <submittedName>
        <fullName evidence="2">Uncharacterized protein</fullName>
    </submittedName>
</protein>
<evidence type="ECO:0000313" key="3">
    <source>
        <dbReference type="Proteomes" id="UP001177003"/>
    </source>
</evidence>
<reference evidence="2" key="1">
    <citation type="submission" date="2023-04" db="EMBL/GenBank/DDBJ databases">
        <authorList>
            <person name="Vijverberg K."/>
            <person name="Xiong W."/>
            <person name="Schranz E."/>
        </authorList>
    </citation>
    <scope>NUCLEOTIDE SEQUENCE</scope>
</reference>
<dbReference type="EMBL" id="OX465083">
    <property type="protein sequence ID" value="CAI9294156.1"/>
    <property type="molecule type" value="Genomic_DNA"/>
</dbReference>
<feature type="compositionally biased region" description="Low complexity" evidence="1">
    <location>
        <begin position="7"/>
        <end position="19"/>
    </location>
</feature>
<evidence type="ECO:0000256" key="1">
    <source>
        <dbReference type="SAM" id="MobiDB-lite"/>
    </source>
</evidence>
<organism evidence="2 3">
    <name type="scientific">Lactuca saligna</name>
    <name type="common">Willowleaf lettuce</name>
    <dbReference type="NCBI Taxonomy" id="75948"/>
    <lineage>
        <taxon>Eukaryota</taxon>
        <taxon>Viridiplantae</taxon>
        <taxon>Streptophyta</taxon>
        <taxon>Embryophyta</taxon>
        <taxon>Tracheophyta</taxon>
        <taxon>Spermatophyta</taxon>
        <taxon>Magnoliopsida</taxon>
        <taxon>eudicotyledons</taxon>
        <taxon>Gunneridae</taxon>
        <taxon>Pentapetalae</taxon>
        <taxon>asterids</taxon>
        <taxon>campanulids</taxon>
        <taxon>Asterales</taxon>
        <taxon>Asteraceae</taxon>
        <taxon>Cichorioideae</taxon>
        <taxon>Cichorieae</taxon>
        <taxon>Lactucinae</taxon>
        <taxon>Lactuca</taxon>
    </lineage>
</organism>
<gene>
    <name evidence="2" type="ORF">LSALG_LOCUS33145</name>
</gene>
<dbReference type="Proteomes" id="UP001177003">
    <property type="component" value="Chromosome 7"/>
</dbReference>
<keyword evidence="3" id="KW-1185">Reference proteome</keyword>
<accession>A0AA35ZK99</accession>